<reference evidence="3 4" key="1">
    <citation type="journal article" date="2023" name="G3 (Bethesda)">
        <title>A chromosome-level genome assembly of Zasmidium syzygii isolated from banana leaves.</title>
        <authorList>
            <person name="van Westerhoven A.C."/>
            <person name="Mehrabi R."/>
            <person name="Talebi R."/>
            <person name="Steentjes M.B.F."/>
            <person name="Corcolon B."/>
            <person name="Chong P.A."/>
            <person name="Kema G.H.J."/>
            <person name="Seidl M.F."/>
        </authorList>
    </citation>
    <scope>NUCLEOTIDE SEQUENCE [LARGE SCALE GENOMIC DNA]</scope>
    <source>
        <strain evidence="3 4">P124</strain>
    </source>
</reference>
<dbReference type="InterPro" id="IPR036770">
    <property type="entry name" value="Ankyrin_rpt-contain_sf"/>
</dbReference>
<feature type="region of interest" description="Disordered" evidence="1">
    <location>
        <begin position="722"/>
        <end position="761"/>
    </location>
</feature>
<evidence type="ECO:0000313" key="3">
    <source>
        <dbReference type="EMBL" id="KAK4506893.1"/>
    </source>
</evidence>
<protein>
    <recommendedName>
        <fullName evidence="2">Heterokaryon incompatibility domain-containing protein</fullName>
    </recommendedName>
</protein>
<proteinExistence type="predicted"/>
<name>A0ABR0F0L5_ZASCE</name>
<dbReference type="Pfam" id="PF06985">
    <property type="entry name" value="HET"/>
    <property type="match status" value="1"/>
</dbReference>
<evidence type="ECO:0000256" key="1">
    <source>
        <dbReference type="SAM" id="MobiDB-lite"/>
    </source>
</evidence>
<dbReference type="PANTHER" id="PTHR24148">
    <property type="entry name" value="ANKYRIN REPEAT DOMAIN-CONTAINING PROTEIN 39 HOMOLOG-RELATED"/>
    <property type="match status" value="1"/>
</dbReference>
<organism evidence="3 4">
    <name type="scientific">Zasmidium cellare</name>
    <name type="common">Wine cellar mold</name>
    <name type="synonym">Racodium cellare</name>
    <dbReference type="NCBI Taxonomy" id="395010"/>
    <lineage>
        <taxon>Eukaryota</taxon>
        <taxon>Fungi</taxon>
        <taxon>Dikarya</taxon>
        <taxon>Ascomycota</taxon>
        <taxon>Pezizomycotina</taxon>
        <taxon>Dothideomycetes</taxon>
        <taxon>Dothideomycetidae</taxon>
        <taxon>Mycosphaerellales</taxon>
        <taxon>Mycosphaerellaceae</taxon>
        <taxon>Zasmidium</taxon>
    </lineage>
</organism>
<evidence type="ECO:0000259" key="2">
    <source>
        <dbReference type="Pfam" id="PF06985"/>
    </source>
</evidence>
<feature type="domain" description="Heterokaryon incompatibility" evidence="2">
    <location>
        <begin position="623"/>
        <end position="788"/>
    </location>
</feature>
<accession>A0ABR0F0L5</accession>
<dbReference type="SUPFAM" id="SSF48403">
    <property type="entry name" value="Ankyrin repeat"/>
    <property type="match status" value="1"/>
</dbReference>
<sequence>MEVAQDGGTTSARHALLALAARDSNRGQRQLIQHEVTTAEQCLAVIQHSPNFHDICIEVVLEALKHANHELIRLVFAKIDHLPNIFQDQTSIVLDVIQYDPGYRRFEGTDILSFVIHHGAPAETCNEDGKTAFQLICEAGYYDPFQLLLTAGADPKQPLSIPPSECQTTNLLEWTLSTLRKADPYFDVPSYWDQDLSVGHGYIIMHLQRLGLDVDPSNRDLIQFFWMLCYQGDLESAKQVYQAGAGVDLAPLEDMTEARYSFGSAMHAAVDGGRVHIVQFLLDIGVRPSLKAYCGSKDYGRMTTPILYAINHSLSHKDSYDACELLVDAGAESEDRRALLEQCVRREWVDRTKRLLDRGIRLNEVPIGRSGEIVRLLYDTGAHLNGPKLMEFALGSGIREAHGRPPPLDLVKYLHEEHGMIFERENFAQTVQSLLWGDSPSKLTEQHLGILDYILDAVGWEFGKGAALPKLLQAGATVDSPGLPESTLLFYARESQGLHRSFQGEEHHFRLLMQYSNEEVIQDFRSSFADQLLRFQETLVELKDACKIYEVQAAGSKPHNTATVRQPSSTNPISELLKANNYLYAPLQGPRTVRLFNIAPSAFLDDPIAGVLEHFELFQIPPFEALSYVWGDSTDLLPIQVNERPMHITAALHAALRRLRKPDQSRSLWIDSICINQSDNKEKGRQVGIMGDIYTAAERTLSWVGEHENASHVMGDRLRARAKRRDDSDYDRPDTSYVLEDVPDHVSDPPDECGEDHVNSDCSTNDLVDPIDAFMRRPYFYRTWVLQEIALSQSAVILCGPDAYSFEDVADMPGYGYEEESFHPFRGRRGASQLQGIQALARSNNPRREIHSAIRVSRYCAASDPKDKVYGIFGLLNQQPLPVDYERPVEDIYRDFTKAIIAKEGNIKVLHWLGTARSSLSRLLPSWVPDWSTSAPTGCLPRSISGGAYPSGTPLRHTDSLRFSGNDMILHGKAFATIEAVGEVPAVESGYEPGSTKFFDVLRSWEACALPTVAERGIDGLEAFATTLNAQDQYCPGQRSLLSDYIIWSLNFGHRFLRTALPQLFEKVELMMAALPDFYNKDHMKLTYPRYAEKIEYVCYGRRFFVTTDGTMGLAPPRAQAGDSLVLFPGGIYPFVVRPLDGGKHELIGDCFLEGLDIKDLFREGSEIPIEEFVLC</sequence>
<dbReference type="InterPro" id="IPR002110">
    <property type="entry name" value="Ankyrin_rpt"/>
</dbReference>
<dbReference type="Proteomes" id="UP001305779">
    <property type="component" value="Unassembled WGS sequence"/>
</dbReference>
<comment type="caution">
    <text evidence="3">The sequence shown here is derived from an EMBL/GenBank/DDBJ whole genome shotgun (WGS) entry which is preliminary data.</text>
</comment>
<dbReference type="InterPro" id="IPR010730">
    <property type="entry name" value="HET"/>
</dbReference>
<dbReference type="Gene3D" id="1.25.40.20">
    <property type="entry name" value="Ankyrin repeat-containing domain"/>
    <property type="match status" value="2"/>
</dbReference>
<dbReference type="PANTHER" id="PTHR24148:SF64">
    <property type="entry name" value="HETEROKARYON INCOMPATIBILITY DOMAIN-CONTAINING PROTEIN"/>
    <property type="match status" value="1"/>
</dbReference>
<dbReference type="SMART" id="SM00248">
    <property type="entry name" value="ANK"/>
    <property type="match status" value="4"/>
</dbReference>
<dbReference type="InterPro" id="IPR052895">
    <property type="entry name" value="HetReg/Transcr_Mod"/>
</dbReference>
<feature type="compositionally biased region" description="Basic and acidic residues" evidence="1">
    <location>
        <begin position="722"/>
        <end position="734"/>
    </location>
</feature>
<gene>
    <name evidence="3" type="ORF">PRZ48_000626</name>
</gene>
<dbReference type="Pfam" id="PF26639">
    <property type="entry name" value="Het-6_barrel"/>
    <property type="match status" value="1"/>
</dbReference>
<evidence type="ECO:0000313" key="4">
    <source>
        <dbReference type="Proteomes" id="UP001305779"/>
    </source>
</evidence>
<dbReference type="EMBL" id="JAXOVC010000001">
    <property type="protein sequence ID" value="KAK4506893.1"/>
    <property type="molecule type" value="Genomic_DNA"/>
</dbReference>
<keyword evidence="4" id="KW-1185">Reference proteome</keyword>